<sequence length="203" mass="22388">MERGDCDFSPLRLELKEQLSDIHTRMGQIIASLDEGEGCLLNEMEHILSRFTESGALASTYYLRCFLSPYTSKYNEISRSIQHLCAKKQGALLVIQREKPVEPWMTPGIPLAADITSSLLDSIFVPASPLHDGAVYIRSDKIVSAANVLPLTRQSYGEKKLGTRHRAAIGLSELTDALTIVVSEETGKASFCLDGKLFPFSIP</sequence>
<proteinExistence type="predicted"/>
<keyword evidence="8" id="KW-1185">Reference proteome</keyword>
<feature type="domain" description="DAC" evidence="6">
    <location>
        <begin position="41"/>
        <end position="203"/>
    </location>
</feature>
<evidence type="ECO:0000256" key="2">
    <source>
        <dbReference type="ARBA" id="ARBA00022679"/>
    </source>
</evidence>
<keyword evidence="3" id="KW-0548">Nucleotidyltransferase</keyword>
<dbReference type="Gene3D" id="3.40.1700.10">
    <property type="entry name" value="DNA integrity scanning protein, DisA, N-terminal domain"/>
    <property type="match status" value="1"/>
</dbReference>
<evidence type="ECO:0000256" key="3">
    <source>
        <dbReference type="ARBA" id="ARBA00022695"/>
    </source>
</evidence>
<gene>
    <name evidence="7" type="ORF">D3H35_12225</name>
</gene>
<dbReference type="PANTHER" id="PTHR34185:SF2">
    <property type="entry name" value="CYCLIC DI-AMP SYNTHASE CDAS"/>
    <property type="match status" value="1"/>
</dbReference>
<evidence type="ECO:0000256" key="4">
    <source>
        <dbReference type="ARBA" id="ARBA00022741"/>
    </source>
</evidence>
<dbReference type="InterPro" id="IPR036888">
    <property type="entry name" value="DNA_integrity_DisA_N_sf"/>
</dbReference>
<dbReference type="InterPro" id="IPR053472">
    <property type="entry name" value="DAC_CdaS-like"/>
</dbReference>
<dbReference type="Pfam" id="PF10372">
    <property type="entry name" value="CdaS_N"/>
    <property type="match status" value="1"/>
</dbReference>
<keyword evidence="2" id="KW-0808">Transferase</keyword>
<dbReference type="InterPro" id="IPR050338">
    <property type="entry name" value="DisA"/>
</dbReference>
<dbReference type="NCBIfam" id="NF038328">
    <property type="entry name" value="c-di-AMP_CdaS"/>
    <property type="match status" value="1"/>
</dbReference>
<accession>A0A398CM53</accession>
<dbReference type="RefSeq" id="WP_119149734.1">
    <property type="nucleotide sequence ID" value="NZ_JBHSOV010000005.1"/>
</dbReference>
<dbReference type="EMBL" id="QXJM01000037">
    <property type="protein sequence ID" value="RIE03525.1"/>
    <property type="molecule type" value="Genomic_DNA"/>
</dbReference>
<protein>
    <recommendedName>
        <fullName evidence="6">DAC domain-containing protein</fullName>
    </recommendedName>
</protein>
<name>A0A398CM53_9BACL</name>
<dbReference type="PROSITE" id="PS51794">
    <property type="entry name" value="DAC"/>
    <property type="match status" value="1"/>
</dbReference>
<organism evidence="7 8">
    <name type="scientific">Cohnella faecalis</name>
    <dbReference type="NCBI Taxonomy" id="2315694"/>
    <lineage>
        <taxon>Bacteria</taxon>
        <taxon>Bacillati</taxon>
        <taxon>Bacillota</taxon>
        <taxon>Bacilli</taxon>
        <taxon>Bacillales</taxon>
        <taxon>Paenibacillaceae</taxon>
        <taxon>Cohnella</taxon>
    </lineage>
</organism>
<comment type="catalytic activity">
    <reaction evidence="1">
        <text>2 ATP = 3',3'-c-di-AMP + 2 diphosphate</text>
        <dbReference type="Rhea" id="RHEA:35655"/>
        <dbReference type="ChEBI" id="CHEBI:30616"/>
        <dbReference type="ChEBI" id="CHEBI:33019"/>
        <dbReference type="ChEBI" id="CHEBI:71500"/>
        <dbReference type="EC" id="2.7.7.85"/>
    </reaction>
</comment>
<keyword evidence="5" id="KW-0067">ATP-binding</keyword>
<dbReference type="AlphaFoldDB" id="A0A398CM53"/>
<reference evidence="7 8" key="1">
    <citation type="submission" date="2018-09" db="EMBL/GenBank/DDBJ databases">
        <title>Cohnella cavernae sp. nov., isolated from a karst cave.</title>
        <authorList>
            <person name="Zhu H."/>
        </authorList>
    </citation>
    <scope>NUCLEOTIDE SEQUENCE [LARGE SCALE GENOMIC DNA]</scope>
    <source>
        <strain evidence="7 8">K2E09-144</strain>
    </source>
</reference>
<dbReference type="Gene3D" id="1.10.287.770">
    <property type="entry name" value="YojJ-like"/>
    <property type="match status" value="1"/>
</dbReference>
<keyword evidence="4" id="KW-0547">Nucleotide-binding</keyword>
<comment type="caution">
    <text evidence="7">The sequence shown here is derived from an EMBL/GenBank/DDBJ whole genome shotgun (WGS) entry which is preliminary data.</text>
</comment>
<evidence type="ECO:0000313" key="8">
    <source>
        <dbReference type="Proteomes" id="UP000266340"/>
    </source>
</evidence>
<evidence type="ECO:0000256" key="5">
    <source>
        <dbReference type="ARBA" id="ARBA00022840"/>
    </source>
</evidence>
<dbReference type="Proteomes" id="UP000266340">
    <property type="component" value="Unassembled WGS sequence"/>
</dbReference>
<dbReference type="SUPFAM" id="SSF143597">
    <property type="entry name" value="YojJ-like"/>
    <property type="match status" value="1"/>
</dbReference>
<dbReference type="GO" id="GO:0106408">
    <property type="term" value="F:diadenylate cyclase activity"/>
    <property type="evidence" value="ECO:0007669"/>
    <property type="project" value="UniProtKB-EC"/>
</dbReference>
<evidence type="ECO:0000256" key="1">
    <source>
        <dbReference type="ARBA" id="ARBA00000877"/>
    </source>
</evidence>
<evidence type="ECO:0000313" key="7">
    <source>
        <dbReference type="EMBL" id="RIE03525.1"/>
    </source>
</evidence>
<evidence type="ECO:0000259" key="6">
    <source>
        <dbReference type="PROSITE" id="PS51794"/>
    </source>
</evidence>
<dbReference type="InterPro" id="IPR003390">
    <property type="entry name" value="DNA_integrity_scan_DisA_N"/>
</dbReference>
<dbReference type="GO" id="GO:0005524">
    <property type="term" value="F:ATP binding"/>
    <property type="evidence" value="ECO:0007669"/>
    <property type="project" value="UniProtKB-KW"/>
</dbReference>
<dbReference type="OrthoDB" id="9807385at2"/>
<dbReference type="InterPro" id="IPR019457">
    <property type="entry name" value="CdaS_N"/>
</dbReference>
<dbReference type="PANTHER" id="PTHR34185">
    <property type="entry name" value="DIADENYLATE CYCLASE"/>
    <property type="match status" value="1"/>
</dbReference>
<dbReference type="GO" id="GO:0004016">
    <property type="term" value="F:adenylate cyclase activity"/>
    <property type="evidence" value="ECO:0007669"/>
    <property type="project" value="TreeGrafter"/>
</dbReference>
<dbReference type="Pfam" id="PF02457">
    <property type="entry name" value="DAC"/>
    <property type="match status" value="1"/>
</dbReference>